<comment type="cofactor">
    <cofactor evidence="1">
        <name>Mn(2+)</name>
        <dbReference type="ChEBI" id="CHEBI:29035"/>
    </cofactor>
</comment>
<keyword evidence="10 12" id="KW-0560">Oxidoreductase</keyword>
<comment type="subunit">
    <text evidence="4">Homodimer.</text>
</comment>
<evidence type="ECO:0000256" key="7">
    <source>
        <dbReference type="ARBA" id="ARBA00022723"/>
    </source>
</evidence>
<gene>
    <name evidence="12" type="primary">icd_2</name>
    <name evidence="12" type="ORF">HAPAU_34200</name>
</gene>
<evidence type="ECO:0000256" key="9">
    <source>
        <dbReference type="ARBA" id="ARBA00022857"/>
    </source>
</evidence>
<dbReference type="GO" id="GO:0046872">
    <property type="term" value="F:metal ion binding"/>
    <property type="evidence" value="ECO:0007669"/>
    <property type="project" value="UniProtKB-KW"/>
</dbReference>
<evidence type="ECO:0000313" key="13">
    <source>
        <dbReference type="Proteomes" id="UP000075321"/>
    </source>
</evidence>
<evidence type="ECO:0000256" key="11">
    <source>
        <dbReference type="ARBA" id="ARBA00023211"/>
    </source>
</evidence>
<keyword evidence="11" id="KW-0464">Manganese</keyword>
<dbReference type="PATRIC" id="fig|1008153.3.peg.3602"/>
<evidence type="ECO:0000256" key="5">
    <source>
        <dbReference type="ARBA" id="ARBA00013013"/>
    </source>
</evidence>
<evidence type="ECO:0000313" key="12">
    <source>
        <dbReference type="EMBL" id="KYH24437.1"/>
    </source>
</evidence>
<evidence type="ECO:0000256" key="10">
    <source>
        <dbReference type="ARBA" id="ARBA00023002"/>
    </source>
</evidence>
<evidence type="ECO:0000256" key="8">
    <source>
        <dbReference type="ARBA" id="ARBA00022842"/>
    </source>
</evidence>
<evidence type="ECO:0000256" key="4">
    <source>
        <dbReference type="ARBA" id="ARBA00011738"/>
    </source>
</evidence>
<dbReference type="EC" id="1.1.1.42" evidence="5"/>
<evidence type="ECO:0000256" key="1">
    <source>
        <dbReference type="ARBA" id="ARBA00001936"/>
    </source>
</evidence>
<accession>A0A151AAP3</accession>
<sequence>MSYDKVDVSEEGETIEFDGEKLSVPETPAIPIIYGDGIGVDVAPAAQTVLESAANATGFADAIVENIEELS</sequence>
<name>A0A151AAP3_9EURY</name>
<dbReference type="PANTHER" id="PTHR43504:SF1">
    <property type="entry name" value="ISOCITRATE DEHYDROGENASE [NADP]"/>
    <property type="match status" value="1"/>
</dbReference>
<keyword evidence="6" id="KW-0816">Tricarboxylic acid cycle</keyword>
<dbReference type="PANTHER" id="PTHR43504">
    <property type="entry name" value="ISOCITRATE DEHYDROGENASE [NADP]"/>
    <property type="match status" value="1"/>
</dbReference>
<proteinExistence type="inferred from homology"/>
<dbReference type="EMBL" id="LTAZ01000013">
    <property type="protein sequence ID" value="KYH24437.1"/>
    <property type="molecule type" value="Genomic_DNA"/>
</dbReference>
<comment type="similarity">
    <text evidence="3">Belongs to the isocitrate and isopropylmalate dehydrogenases family.</text>
</comment>
<dbReference type="GO" id="GO:0004450">
    <property type="term" value="F:isocitrate dehydrogenase (NADP+) activity"/>
    <property type="evidence" value="ECO:0007669"/>
    <property type="project" value="UniProtKB-EC"/>
</dbReference>
<reference evidence="12 13" key="1">
    <citation type="submission" date="2016-02" db="EMBL/GenBank/DDBJ databases">
        <title>Genome sequence of Halalkalicoccus paucihalophilus DSM 24557.</title>
        <authorList>
            <person name="Poehlein A."/>
            <person name="Daniel R."/>
        </authorList>
    </citation>
    <scope>NUCLEOTIDE SEQUENCE [LARGE SCALE GENOMIC DNA]</scope>
    <source>
        <strain evidence="12 13">DSM 24557</strain>
    </source>
</reference>
<keyword evidence="9" id="KW-0521">NADP</keyword>
<keyword evidence="8" id="KW-0460">Magnesium</keyword>
<dbReference type="InterPro" id="IPR004439">
    <property type="entry name" value="Isocitrate_DH_NADP_dimer_prok"/>
</dbReference>
<evidence type="ECO:0000256" key="6">
    <source>
        <dbReference type="ARBA" id="ARBA00022532"/>
    </source>
</evidence>
<organism evidence="12 13">
    <name type="scientific">Halalkalicoccus paucihalophilus</name>
    <dbReference type="NCBI Taxonomy" id="1008153"/>
    <lineage>
        <taxon>Archaea</taxon>
        <taxon>Methanobacteriati</taxon>
        <taxon>Methanobacteriota</taxon>
        <taxon>Stenosarchaea group</taxon>
        <taxon>Halobacteria</taxon>
        <taxon>Halobacteriales</taxon>
        <taxon>Halococcaceae</taxon>
        <taxon>Halalkalicoccus</taxon>
    </lineage>
</organism>
<keyword evidence="13" id="KW-1185">Reference proteome</keyword>
<evidence type="ECO:0000256" key="3">
    <source>
        <dbReference type="ARBA" id="ARBA00007769"/>
    </source>
</evidence>
<dbReference type="Proteomes" id="UP000075321">
    <property type="component" value="Unassembled WGS sequence"/>
</dbReference>
<keyword evidence="7" id="KW-0479">Metal-binding</keyword>
<protein>
    <recommendedName>
        <fullName evidence="5">isocitrate dehydrogenase (NADP(+))</fullName>
        <ecNumber evidence="5">1.1.1.42</ecNumber>
    </recommendedName>
</protein>
<comment type="cofactor">
    <cofactor evidence="2">
        <name>Mg(2+)</name>
        <dbReference type="ChEBI" id="CHEBI:18420"/>
    </cofactor>
</comment>
<dbReference type="AlphaFoldDB" id="A0A151AAP3"/>
<dbReference type="RefSeq" id="WP_066384913.1">
    <property type="nucleotide sequence ID" value="NZ_LTAZ01000013.1"/>
</dbReference>
<comment type="caution">
    <text evidence="12">The sequence shown here is derived from an EMBL/GenBank/DDBJ whole genome shotgun (WGS) entry which is preliminary data.</text>
</comment>
<dbReference type="GO" id="GO:0006099">
    <property type="term" value="P:tricarboxylic acid cycle"/>
    <property type="evidence" value="ECO:0007669"/>
    <property type="project" value="UniProtKB-KW"/>
</dbReference>
<dbReference type="SUPFAM" id="SSF53659">
    <property type="entry name" value="Isocitrate/Isopropylmalate dehydrogenase-like"/>
    <property type="match status" value="1"/>
</dbReference>
<dbReference type="Gene3D" id="3.40.718.10">
    <property type="entry name" value="Isopropylmalate Dehydrogenase"/>
    <property type="match status" value="1"/>
</dbReference>
<evidence type="ECO:0000256" key="2">
    <source>
        <dbReference type="ARBA" id="ARBA00001946"/>
    </source>
</evidence>